<dbReference type="Proteomes" id="UP000317421">
    <property type="component" value="Unassembled WGS sequence"/>
</dbReference>
<evidence type="ECO:0000313" key="2">
    <source>
        <dbReference type="Proteomes" id="UP000317421"/>
    </source>
</evidence>
<keyword evidence="2" id="KW-1185">Reference proteome</keyword>
<protein>
    <submittedName>
        <fullName evidence="1">Uncharacterized protein</fullName>
    </submittedName>
</protein>
<organism evidence="1 2">
    <name type="scientific">Botrimarina colliarenosi</name>
    <dbReference type="NCBI Taxonomy" id="2528001"/>
    <lineage>
        <taxon>Bacteria</taxon>
        <taxon>Pseudomonadati</taxon>
        <taxon>Planctomycetota</taxon>
        <taxon>Planctomycetia</taxon>
        <taxon>Pirellulales</taxon>
        <taxon>Lacipirellulaceae</taxon>
        <taxon>Botrimarina</taxon>
    </lineage>
</organism>
<name>A0A5C6AN87_9BACT</name>
<sequence length="92" mass="10083">MTTQPTTPTNNKPFATLRDGAIKATVWSNPTEEGRVRYSVDISRSYTDKDGNWHDTHYFGRNELLRVAHLAGKAYDAIAQAGLANSDDGAGE</sequence>
<proteinExistence type="predicted"/>
<dbReference type="RefSeq" id="WP_197526311.1">
    <property type="nucleotide sequence ID" value="NZ_SJPR01000001.1"/>
</dbReference>
<comment type="caution">
    <text evidence="1">The sequence shown here is derived from an EMBL/GenBank/DDBJ whole genome shotgun (WGS) entry which is preliminary data.</text>
</comment>
<dbReference type="AlphaFoldDB" id="A0A5C6AN87"/>
<accession>A0A5C6AN87</accession>
<evidence type="ECO:0000313" key="1">
    <source>
        <dbReference type="EMBL" id="TWU00472.1"/>
    </source>
</evidence>
<dbReference type="EMBL" id="SJPR01000001">
    <property type="protein sequence ID" value="TWU00472.1"/>
    <property type="molecule type" value="Genomic_DNA"/>
</dbReference>
<reference evidence="1 2" key="1">
    <citation type="submission" date="2019-02" db="EMBL/GenBank/DDBJ databases">
        <title>Deep-cultivation of Planctomycetes and their phenomic and genomic characterization uncovers novel biology.</title>
        <authorList>
            <person name="Wiegand S."/>
            <person name="Jogler M."/>
            <person name="Boedeker C."/>
            <person name="Pinto D."/>
            <person name="Vollmers J."/>
            <person name="Rivas-Marin E."/>
            <person name="Kohn T."/>
            <person name="Peeters S.H."/>
            <person name="Heuer A."/>
            <person name="Rast P."/>
            <person name="Oberbeckmann S."/>
            <person name="Bunk B."/>
            <person name="Jeske O."/>
            <person name="Meyerdierks A."/>
            <person name="Storesund J.E."/>
            <person name="Kallscheuer N."/>
            <person name="Luecker S."/>
            <person name="Lage O.M."/>
            <person name="Pohl T."/>
            <person name="Merkel B.J."/>
            <person name="Hornburger P."/>
            <person name="Mueller R.-W."/>
            <person name="Bruemmer F."/>
            <person name="Labrenz M."/>
            <person name="Spormann A.M."/>
            <person name="Op Den Camp H."/>
            <person name="Overmann J."/>
            <person name="Amann R."/>
            <person name="Jetten M.S.M."/>
            <person name="Mascher T."/>
            <person name="Medema M.H."/>
            <person name="Devos D.P."/>
            <person name="Kaster A.-K."/>
            <person name="Ovreas L."/>
            <person name="Rohde M."/>
            <person name="Galperin M.Y."/>
            <person name="Jogler C."/>
        </authorList>
    </citation>
    <scope>NUCLEOTIDE SEQUENCE [LARGE SCALE GENOMIC DNA]</scope>
    <source>
        <strain evidence="1 2">Pla108</strain>
    </source>
</reference>
<gene>
    <name evidence="1" type="ORF">Pla108_14230</name>
</gene>